<comment type="similarity">
    <text evidence="1">Belongs to the WXG100 family.</text>
</comment>
<dbReference type="SUPFAM" id="SSF140453">
    <property type="entry name" value="EsxAB dimer-like"/>
    <property type="match status" value="1"/>
</dbReference>
<comment type="caution">
    <text evidence="2">The sequence shown here is derived from an EMBL/GenBank/DDBJ whole genome shotgun (WGS) entry which is preliminary data.</text>
</comment>
<dbReference type="Proteomes" id="UP000565715">
    <property type="component" value="Unassembled WGS sequence"/>
</dbReference>
<sequence>MSLTNLDSGSGTFGADEAGVDNVVTRMEDAITTLRTSLNKINDSVQGSKSSWEGDARVQFEKVATEWDDEVSRLNGKLDELTAAVNAGKGAIVEADSQGLA</sequence>
<dbReference type="NCBIfam" id="TIGR03930">
    <property type="entry name" value="WXG100_ESAT6"/>
    <property type="match status" value="1"/>
</dbReference>
<dbReference type="RefSeq" id="WP_068041137.1">
    <property type="nucleotide sequence ID" value="NZ_JAAXOO010000008.1"/>
</dbReference>
<evidence type="ECO:0000256" key="1">
    <source>
        <dbReference type="RuleBase" id="RU362001"/>
    </source>
</evidence>
<evidence type="ECO:0000313" key="2">
    <source>
        <dbReference type="EMBL" id="NKY37130.1"/>
    </source>
</evidence>
<dbReference type="AlphaFoldDB" id="A0A846XQU3"/>
<dbReference type="Pfam" id="PF06013">
    <property type="entry name" value="WXG100"/>
    <property type="match status" value="1"/>
</dbReference>
<keyword evidence="3" id="KW-1185">Reference proteome</keyword>
<dbReference type="InterPro" id="IPR010310">
    <property type="entry name" value="T7SS_ESAT-6-like"/>
</dbReference>
<dbReference type="EMBL" id="JAAXOO010000008">
    <property type="protein sequence ID" value="NKY37130.1"/>
    <property type="molecule type" value="Genomic_DNA"/>
</dbReference>
<name>A0A846XQU3_9NOCA</name>
<reference evidence="2 3" key="1">
    <citation type="submission" date="2020-04" db="EMBL/GenBank/DDBJ databases">
        <title>MicrobeNet Type strains.</title>
        <authorList>
            <person name="Nicholson A.C."/>
        </authorList>
    </citation>
    <scope>NUCLEOTIDE SEQUENCE [LARGE SCALE GENOMIC DNA]</scope>
    <source>
        <strain evidence="2 3">DSM 45078</strain>
    </source>
</reference>
<protein>
    <recommendedName>
        <fullName evidence="1">ESAT-6-like protein</fullName>
    </recommendedName>
</protein>
<proteinExistence type="inferred from homology"/>
<gene>
    <name evidence="2" type="ORF">HGA13_29270</name>
</gene>
<dbReference type="Gene3D" id="1.10.287.1060">
    <property type="entry name" value="ESAT-6-like"/>
    <property type="match status" value="1"/>
</dbReference>
<organism evidence="2 3">
    <name type="scientific">Nocardia speluncae</name>
    <dbReference type="NCBI Taxonomy" id="419477"/>
    <lineage>
        <taxon>Bacteria</taxon>
        <taxon>Bacillati</taxon>
        <taxon>Actinomycetota</taxon>
        <taxon>Actinomycetes</taxon>
        <taxon>Mycobacteriales</taxon>
        <taxon>Nocardiaceae</taxon>
        <taxon>Nocardia</taxon>
    </lineage>
</organism>
<evidence type="ECO:0000313" key="3">
    <source>
        <dbReference type="Proteomes" id="UP000565715"/>
    </source>
</evidence>
<dbReference type="InterPro" id="IPR036689">
    <property type="entry name" value="ESAT-6-like_sf"/>
</dbReference>
<accession>A0A846XQU3</accession>